<sequence>MPATVSAFDGARIDGSLLVEVTEFAQHTRWLNTPILWFTDAGLIVFAVLMLAAWWRARRENTTAMAAALLAPVAVVAAFALAEIVKQIAAEPRPCHALPHAYILEACPPGTDYAFPSGHATVAAATVAALYLTNRRLAAIAAVFALFEAATRVYVGGHYPHDVAASAVLALPIAYLVRRALLQPAAAAVTRLRTGPLAPLVTSTVQSAARITLG</sequence>
<dbReference type="Pfam" id="PF01569">
    <property type="entry name" value="PAP2"/>
    <property type="match status" value="1"/>
</dbReference>
<evidence type="ECO:0000256" key="4">
    <source>
        <dbReference type="ARBA" id="ARBA00022801"/>
    </source>
</evidence>
<proteinExistence type="predicted"/>
<dbReference type="PANTHER" id="PTHR14969">
    <property type="entry name" value="SPHINGOSINE-1-PHOSPHATE PHOSPHOHYDROLASE"/>
    <property type="match status" value="1"/>
</dbReference>
<dbReference type="InterPro" id="IPR036938">
    <property type="entry name" value="PAP2/HPO_sf"/>
</dbReference>
<accession>A0A2S5ZWI7</accession>
<dbReference type="SUPFAM" id="SSF48317">
    <property type="entry name" value="Acid phosphatase/Vanadium-dependent haloperoxidase"/>
    <property type="match status" value="1"/>
</dbReference>
<organism evidence="9 10">
    <name type="scientific">Nocardia nova</name>
    <dbReference type="NCBI Taxonomy" id="37330"/>
    <lineage>
        <taxon>Bacteria</taxon>
        <taxon>Bacillati</taxon>
        <taxon>Actinomycetota</taxon>
        <taxon>Actinomycetes</taxon>
        <taxon>Mycobacteriales</taxon>
        <taxon>Nocardiaceae</taxon>
        <taxon>Nocardia</taxon>
    </lineage>
</organism>
<dbReference type="GO" id="GO:0005886">
    <property type="term" value="C:plasma membrane"/>
    <property type="evidence" value="ECO:0007669"/>
    <property type="project" value="UniProtKB-SubCell"/>
</dbReference>
<evidence type="ECO:0000256" key="2">
    <source>
        <dbReference type="ARBA" id="ARBA00022475"/>
    </source>
</evidence>
<evidence type="ECO:0000256" key="1">
    <source>
        <dbReference type="ARBA" id="ARBA00004651"/>
    </source>
</evidence>
<evidence type="ECO:0000256" key="7">
    <source>
        <dbReference type="SAM" id="Phobius"/>
    </source>
</evidence>
<keyword evidence="5 7" id="KW-1133">Transmembrane helix</keyword>
<evidence type="ECO:0000256" key="6">
    <source>
        <dbReference type="ARBA" id="ARBA00023136"/>
    </source>
</evidence>
<dbReference type="EMBL" id="PSZD01000033">
    <property type="protein sequence ID" value="PPJ21967.1"/>
    <property type="molecule type" value="Genomic_DNA"/>
</dbReference>
<feature type="transmembrane region" description="Helical" evidence="7">
    <location>
        <begin position="163"/>
        <end position="181"/>
    </location>
</feature>
<dbReference type="AlphaFoldDB" id="A0A2S5ZWI7"/>
<evidence type="ECO:0000313" key="10">
    <source>
        <dbReference type="Proteomes" id="UP000238356"/>
    </source>
</evidence>
<evidence type="ECO:0000256" key="3">
    <source>
        <dbReference type="ARBA" id="ARBA00022692"/>
    </source>
</evidence>
<feature type="transmembrane region" description="Helical" evidence="7">
    <location>
        <begin position="62"/>
        <end position="82"/>
    </location>
</feature>
<feature type="transmembrane region" description="Helical" evidence="7">
    <location>
        <begin position="137"/>
        <end position="157"/>
    </location>
</feature>
<feature type="domain" description="Phosphatidic acid phosphatase type 2/haloperoxidase" evidence="8">
    <location>
        <begin position="64"/>
        <end position="178"/>
    </location>
</feature>
<keyword evidence="3 7" id="KW-0812">Transmembrane</keyword>
<evidence type="ECO:0000256" key="5">
    <source>
        <dbReference type="ARBA" id="ARBA00022989"/>
    </source>
</evidence>
<name>A0A2S5ZWI7_9NOCA</name>
<comment type="caution">
    <text evidence="9">The sequence shown here is derived from an EMBL/GenBank/DDBJ whole genome shotgun (WGS) entry which is preliminary data.</text>
</comment>
<reference evidence="9 10" key="1">
    <citation type="submission" date="2018-02" db="EMBL/GenBank/DDBJ databases">
        <title>8 Nocardia nova and 1 Nocardia cyriacigeorgica strain used for evolution to TMP-SMX.</title>
        <authorList>
            <person name="Mehta H."/>
            <person name="Weng J."/>
            <person name="Shamoo Y."/>
        </authorList>
    </citation>
    <scope>NUCLEOTIDE SEQUENCE [LARGE SCALE GENOMIC DNA]</scope>
    <source>
        <strain evidence="9 10">BAA2227</strain>
    </source>
</reference>
<dbReference type="Gene3D" id="1.20.144.10">
    <property type="entry name" value="Phosphatidic acid phosphatase type 2/haloperoxidase"/>
    <property type="match status" value="2"/>
</dbReference>
<dbReference type="InterPro" id="IPR000326">
    <property type="entry name" value="PAP2/HPO"/>
</dbReference>
<dbReference type="GO" id="GO:0016787">
    <property type="term" value="F:hydrolase activity"/>
    <property type="evidence" value="ECO:0007669"/>
    <property type="project" value="UniProtKB-KW"/>
</dbReference>
<gene>
    <name evidence="9" type="ORF">C5F51_32540</name>
</gene>
<keyword evidence="10" id="KW-1185">Reference proteome</keyword>
<dbReference type="SMART" id="SM00014">
    <property type="entry name" value="acidPPc"/>
    <property type="match status" value="1"/>
</dbReference>
<protein>
    <submittedName>
        <fullName evidence="9">Phosphatase PAP2 family protein</fullName>
    </submittedName>
</protein>
<dbReference type="Proteomes" id="UP000238356">
    <property type="component" value="Unassembled WGS sequence"/>
</dbReference>
<keyword evidence="4" id="KW-0378">Hydrolase</keyword>
<dbReference type="PANTHER" id="PTHR14969:SF62">
    <property type="entry name" value="DECAPRENYLPHOSPHORYL-5-PHOSPHORIBOSE PHOSPHATASE RV3807C-RELATED"/>
    <property type="match status" value="1"/>
</dbReference>
<feature type="transmembrane region" description="Helical" evidence="7">
    <location>
        <begin position="113"/>
        <end position="132"/>
    </location>
</feature>
<feature type="transmembrane region" description="Helical" evidence="7">
    <location>
        <begin position="35"/>
        <end position="55"/>
    </location>
</feature>
<comment type="subcellular location">
    <subcellularLocation>
        <location evidence="1">Cell membrane</location>
        <topology evidence="1">Multi-pass membrane protein</topology>
    </subcellularLocation>
</comment>
<keyword evidence="2" id="KW-1003">Cell membrane</keyword>
<keyword evidence="6 7" id="KW-0472">Membrane</keyword>
<evidence type="ECO:0000259" key="8">
    <source>
        <dbReference type="SMART" id="SM00014"/>
    </source>
</evidence>
<evidence type="ECO:0000313" key="9">
    <source>
        <dbReference type="EMBL" id="PPJ21967.1"/>
    </source>
</evidence>